<dbReference type="AlphaFoldDB" id="A0A4R2KKV9"/>
<organism evidence="6 7">
    <name type="scientific">Chromatocurvus halotolerans</name>
    <dbReference type="NCBI Taxonomy" id="1132028"/>
    <lineage>
        <taxon>Bacteria</taxon>
        <taxon>Pseudomonadati</taxon>
        <taxon>Pseudomonadota</taxon>
        <taxon>Gammaproteobacteria</taxon>
        <taxon>Cellvibrionales</taxon>
        <taxon>Halieaceae</taxon>
        <taxon>Chromatocurvus</taxon>
    </lineage>
</organism>
<dbReference type="EMBL" id="SLWX01000016">
    <property type="protein sequence ID" value="TCO73202.1"/>
    <property type="molecule type" value="Genomic_DNA"/>
</dbReference>
<evidence type="ECO:0000256" key="4">
    <source>
        <dbReference type="ARBA" id="ARBA00071261"/>
    </source>
</evidence>
<dbReference type="GO" id="GO:0047372">
    <property type="term" value="F:monoacylglycerol lipase activity"/>
    <property type="evidence" value="ECO:0007669"/>
    <property type="project" value="UniProtKB-EC"/>
</dbReference>
<sequence>MMSGDSPATGGETSSGEGTAARLVENRLQDGIFYRHWSPPAPVAVLLLAHGAGEHCGRYRAFAEYFCARNIAVVAPDHRGHGESPGPRAHIRRFSEFFAPLDVLFEQIRRQYPSLPVFLVGHSMGGLIAARYLLSRQANFAGAVLSAPALEVPDPPSPIAIWVNRLISLVWPTLGVMQLDASGISRDAQVVADYRADPLVHSGKFSARLVTELFGAMQDVVRGRDTIRLPLLVMHGDADVMTAVDGSRHFADGVGSSDVTLRIYPGLYHEIFNEPEREAVLDDLYDWLRAHGVDG</sequence>
<dbReference type="InterPro" id="IPR000073">
    <property type="entry name" value="AB_hydrolase_1"/>
</dbReference>
<accession>A0A4R2KKV9</accession>
<evidence type="ECO:0000256" key="1">
    <source>
        <dbReference type="ARBA" id="ARBA00001613"/>
    </source>
</evidence>
<evidence type="ECO:0000313" key="6">
    <source>
        <dbReference type="EMBL" id="TCO73202.1"/>
    </source>
</evidence>
<evidence type="ECO:0000259" key="5">
    <source>
        <dbReference type="Pfam" id="PF12146"/>
    </source>
</evidence>
<dbReference type="Proteomes" id="UP000294980">
    <property type="component" value="Unassembled WGS sequence"/>
</dbReference>
<dbReference type="PANTHER" id="PTHR11614">
    <property type="entry name" value="PHOSPHOLIPASE-RELATED"/>
    <property type="match status" value="1"/>
</dbReference>
<dbReference type="SUPFAM" id="SSF53474">
    <property type="entry name" value="alpha/beta-Hydrolases"/>
    <property type="match status" value="1"/>
</dbReference>
<evidence type="ECO:0000256" key="2">
    <source>
        <dbReference type="ARBA" id="ARBA00008645"/>
    </source>
</evidence>
<comment type="caution">
    <text evidence="6">The sequence shown here is derived from an EMBL/GenBank/DDBJ whole genome shotgun (WGS) entry which is preliminary data.</text>
</comment>
<proteinExistence type="inferred from homology"/>
<comment type="catalytic activity">
    <reaction evidence="1">
        <text>Hydrolyzes glycerol monoesters of long-chain fatty acids.</text>
        <dbReference type="EC" id="3.1.1.23"/>
    </reaction>
</comment>
<dbReference type="EC" id="3.1.1.23" evidence="3"/>
<gene>
    <name evidence="6" type="ORF">EV688_11638</name>
</gene>
<keyword evidence="7" id="KW-1185">Reference proteome</keyword>
<dbReference type="Pfam" id="PF12146">
    <property type="entry name" value="Hydrolase_4"/>
    <property type="match status" value="1"/>
</dbReference>
<dbReference type="Gene3D" id="3.40.50.1820">
    <property type="entry name" value="alpha/beta hydrolase"/>
    <property type="match status" value="1"/>
</dbReference>
<dbReference type="FunFam" id="3.40.50.1820:FF:000117">
    <property type="entry name" value="Monoglyceride lipase, putative"/>
    <property type="match status" value="1"/>
</dbReference>
<name>A0A4R2KKV9_9GAMM</name>
<dbReference type="InterPro" id="IPR029058">
    <property type="entry name" value="AB_hydrolase_fold"/>
</dbReference>
<feature type="domain" description="Serine aminopeptidase S33" evidence="5">
    <location>
        <begin position="41"/>
        <end position="276"/>
    </location>
</feature>
<comment type="similarity">
    <text evidence="2">Belongs to the AB hydrolase superfamily.</text>
</comment>
<reference evidence="6 7" key="1">
    <citation type="submission" date="2019-03" db="EMBL/GenBank/DDBJ databases">
        <title>Genomic Encyclopedia of Type Strains, Phase IV (KMG-IV): sequencing the most valuable type-strain genomes for metagenomic binning, comparative biology and taxonomic classification.</title>
        <authorList>
            <person name="Goeker M."/>
        </authorList>
    </citation>
    <scope>NUCLEOTIDE SEQUENCE [LARGE SCALE GENOMIC DNA]</scope>
    <source>
        <strain evidence="6 7">DSM 23344</strain>
    </source>
</reference>
<evidence type="ECO:0000256" key="3">
    <source>
        <dbReference type="ARBA" id="ARBA00013254"/>
    </source>
</evidence>
<dbReference type="InterPro" id="IPR051044">
    <property type="entry name" value="MAG_DAG_Lipase"/>
</dbReference>
<protein>
    <recommendedName>
        <fullName evidence="4">Monoacylglycerol lipase</fullName>
        <ecNumber evidence="3">3.1.1.23</ecNumber>
    </recommendedName>
</protein>
<dbReference type="PRINTS" id="PR00111">
    <property type="entry name" value="ABHYDROLASE"/>
</dbReference>
<dbReference type="InterPro" id="IPR022742">
    <property type="entry name" value="Hydrolase_4"/>
</dbReference>
<keyword evidence="6" id="KW-0378">Hydrolase</keyword>
<evidence type="ECO:0000313" key="7">
    <source>
        <dbReference type="Proteomes" id="UP000294980"/>
    </source>
</evidence>